<keyword evidence="3" id="KW-1185">Reference proteome</keyword>
<dbReference type="InterPro" id="IPR026444">
    <property type="entry name" value="Secre_tail"/>
</dbReference>
<reference evidence="2" key="2">
    <citation type="submission" date="2023-01" db="EMBL/GenBank/DDBJ databases">
        <title>Draft genome sequence of Portibacter lacus strain NBRC 108769.</title>
        <authorList>
            <person name="Sun Q."/>
            <person name="Mori K."/>
        </authorList>
    </citation>
    <scope>NUCLEOTIDE SEQUENCE</scope>
    <source>
        <strain evidence="2">NBRC 108769</strain>
    </source>
</reference>
<dbReference type="Pfam" id="PF18962">
    <property type="entry name" value="Por_Secre_tail"/>
    <property type="match status" value="1"/>
</dbReference>
<evidence type="ECO:0000313" key="3">
    <source>
        <dbReference type="Proteomes" id="UP001156666"/>
    </source>
</evidence>
<comment type="caution">
    <text evidence="2">The sequence shown here is derived from an EMBL/GenBank/DDBJ whole genome shotgun (WGS) entry which is preliminary data.</text>
</comment>
<dbReference type="Gene3D" id="3.40.50.1110">
    <property type="entry name" value="SGNH hydrolase"/>
    <property type="match status" value="1"/>
</dbReference>
<protein>
    <recommendedName>
        <fullName evidence="1">Secretion system C-terminal sorting domain-containing protein</fullName>
    </recommendedName>
</protein>
<dbReference type="AlphaFoldDB" id="A0AA37STR7"/>
<gene>
    <name evidence="2" type="ORF">GCM10007940_32820</name>
</gene>
<evidence type="ECO:0000259" key="1">
    <source>
        <dbReference type="Pfam" id="PF18962"/>
    </source>
</evidence>
<proteinExistence type="predicted"/>
<dbReference type="NCBIfam" id="TIGR04183">
    <property type="entry name" value="Por_Secre_tail"/>
    <property type="match status" value="1"/>
</dbReference>
<dbReference type="Proteomes" id="UP001156666">
    <property type="component" value="Unassembled WGS sequence"/>
</dbReference>
<dbReference type="EMBL" id="BSOH01000021">
    <property type="protein sequence ID" value="GLR18666.1"/>
    <property type="molecule type" value="Genomic_DNA"/>
</dbReference>
<evidence type="ECO:0000313" key="2">
    <source>
        <dbReference type="EMBL" id="GLR18666.1"/>
    </source>
</evidence>
<reference evidence="2" key="1">
    <citation type="journal article" date="2014" name="Int. J. Syst. Evol. Microbiol.">
        <title>Complete genome sequence of Corynebacterium casei LMG S-19264T (=DSM 44701T), isolated from a smear-ripened cheese.</title>
        <authorList>
            <consortium name="US DOE Joint Genome Institute (JGI-PGF)"/>
            <person name="Walter F."/>
            <person name="Albersmeier A."/>
            <person name="Kalinowski J."/>
            <person name="Ruckert C."/>
        </authorList>
    </citation>
    <scope>NUCLEOTIDE SEQUENCE</scope>
    <source>
        <strain evidence="2">NBRC 108769</strain>
    </source>
</reference>
<name>A0AA37STR7_9BACT</name>
<dbReference type="InterPro" id="IPR036514">
    <property type="entry name" value="SGNH_hydro_sf"/>
</dbReference>
<organism evidence="2 3">
    <name type="scientific">Portibacter lacus</name>
    <dbReference type="NCBI Taxonomy" id="1099794"/>
    <lineage>
        <taxon>Bacteria</taxon>
        <taxon>Pseudomonadati</taxon>
        <taxon>Bacteroidota</taxon>
        <taxon>Saprospiria</taxon>
        <taxon>Saprospirales</taxon>
        <taxon>Haliscomenobacteraceae</taxon>
        <taxon>Portibacter</taxon>
    </lineage>
</organism>
<feature type="domain" description="Secretion system C-terminal sorting" evidence="1">
    <location>
        <begin position="367"/>
        <end position="427"/>
    </location>
</feature>
<sequence length="433" mass="48263">MPAMVQGLAEDAGKTTSYDSQIGIGAPLQWNYNNHETSQGTPYVDAFPAGNHNTLIITEAVPLQNHLSYSDTYDYANNFYSYAKSNNNSNPVKFYLYETWHCINSGIPSEEPNAENGCAWDNSANSTTLWHPRLLADFPLWSGIVTSVRDDNPTDTEIWMVPAGQAFYNLTTEINDGNVPGIAAVTELFADDIHLTNAGNYFVACVMYATVYGESPVGLTQSINNQWGSAFTDMPTTAQALVMQEIAWETVTDLTPWTGVSVTVPVEWAQNTEAEVLNNKVKISFAAAHQINNAHFEIEHSLDGRTFKPIGKILGEEDLISERWYEFIHRNPTPGRNFYRVKQVDDDGKYTYGNITSVVYDARQTMIYPNPVNGELTVDSPSEDMMFLYNQLGQELLRKSLVKGINKVDMAGLNSGVYFARFGNGTVERMVKE</sequence>
<accession>A0AA37STR7</accession>
<dbReference type="GO" id="GO:0016788">
    <property type="term" value="F:hydrolase activity, acting on ester bonds"/>
    <property type="evidence" value="ECO:0007669"/>
    <property type="project" value="UniProtKB-ARBA"/>
</dbReference>